<comment type="caution">
    <text evidence="3">The sequence shown here is derived from an EMBL/GenBank/DDBJ whole genome shotgun (WGS) entry which is preliminary data.</text>
</comment>
<feature type="region of interest" description="Disordered" evidence="2">
    <location>
        <begin position="243"/>
        <end position="281"/>
    </location>
</feature>
<feature type="compositionally biased region" description="Acidic residues" evidence="2">
    <location>
        <begin position="263"/>
        <end position="275"/>
    </location>
</feature>
<evidence type="ECO:0000256" key="2">
    <source>
        <dbReference type="SAM" id="MobiDB-lite"/>
    </source>
</evidence>
<keyword evidence="1" id="KW-0175">Coiled coil</keyword>
<evidence type="ECO:0000313" key="3">
    <source>
        <dbReference type="EMBL" id="NEV67825.1"/>
    </source>
</evidence>
<gene>
    <name evidence="3" type="ORF">QQ91_011935</name>
</gene>
<reference evidence="3" key="2">
    <citation type="journal article" date="2015" name="Genome Announc.">
        <title>Draft Genome Sequence of Filamentous Marine Cyanobacterium Lyngbya confervoides Strain BDU141951.</title>
        <authorList>
            <person name="Chandrababunaidu M.M."/>
            <person name="Sen D."/>
            <person name="Tripathy S."/>
        </authorList>
    </citation>
    <scope>NUCLEOTIDE SEQUENCE</scope>
    <source>
        <strain evidence="3">BDU141951</strain>
    </source>
</reference>
<dbReference type="PANTHER" id="PTHR36740:SF1">
    <property type="entry name" value="PRC-BARREL DOMAIN-CONTAINING PROTEIN"/>
    <property type="match status" value="1"/>
</dbReference>
<name>A0A0C1YGE3_9CYAN</name>
<organism evidence="3">
    <name type="scientific">Lyngbya confervoides BDU141951</name>
    <dbReference type="NCBI Taxonomy" id="1574623"/>
    <lineage>
        <taxon>Bacteria</taxon>
        <taxon>Bacillati</taxon>
        <taxon>Cyanobacteriota</taxon>
        <taxon>Cyanophyceae</taxon>
        <taxon>Oscillatoriophycideae</taxon>
        <taxon>Oscillatoriales</taxon>
        <taxon>Microcoleaceae</taxon>
        <taxon>Lyngbya</taxon>
    </lineage>
</organism>
<dbReference type="EMBL" id="JTHE02000003">
    <property type="protein sequence ID" value="NEV67825.1"/>
    <property type="molecule type" value="Genomic_DNA"/>
</dbReference>
<proteinExistence type="predicted"/>
<evidence type="ECO:0000256" key="1">
    <source>
        <dbReference type="SAM" id="Coils"/>
    </source>
</evidence>
<sequence length="281" mass="31307">MADGEPTQVRQSQLHQQLVIDLETTEELGKLSQFLVDVQHHQVEGFVCKKGLLSFDPVPIMWVQVDSVGQDCILVRRSGATISERLDAAIALDHQAIWSDAGSEVGQLVDYCIDLATGEITQYLFTAPGWQGLTDGVYTFAPTAVVSVGKKRMMVQQAALQQAEQFVPGVQDRVQQAWQQDLNRTRQDMQGAIDSTREVAEQVQNQAQKLTEQARSQFGQVFGQVKKRSKGWRSQVNDRFADAASNFDQGRRPSPPQVPGDTIDVDSEEIWPEENDSSHQP</sequence>
<accession>A0A0C1YGE3</accession>
<protein>
    <submittedName>
        <fullName evidence="3">Uncharacterized protein</fullName>
    </submittedName>
</protein>
<dbReference type="AlphaFoldDB" id="A0A0C1YGE3"/>
<reference evidence="3" key="3">
    <citation type="submission" date="2020-02" db="EMBL/GenBank/DDBJ databases">
        <authorList>
            <person name="Sarangi A.N."/>
            <person name="Ghosh S."/>
            <person name="Mukherjee M."/>
            <person name="Tripathy S."/>
        </authorList>
    </citation>
    <scope>NUCLEOTIDE SEQUENCE</scope>
    <source>
        <strain evidence="3">BDU141951</strain>
    </source>
</reference>
<dbReference type="PANTHER" id="PTHR36740">
    <property type="entry name" value="PRC DOMAIN-CONTAINING PROTEIN"/>
    <property type="match status" value="1"/>
</dbReference>
<feature type="coiled-coil region" evidence="1">
    <location>
        <begin position="186"/>
        <end position="220"/>
    </location>
</feature>
<reference evidence="3" key="1">
    <citation type="submission" date="2014-11" db="EMBL/GenBank/DDBJ databases">
        <authorList>
            <person name="Malar M.C."/>
            <person name="Sen D."/>
            <person name="Tripathy S."/>
        </authorList>
    </citation>
    <scope>NUCLEOTIDE SEQUENCE</scope>
    <source>
        <strain evidence="3">BDU141951</strain>
    </source>
</reference>